<feature type="chain" id="PRO_5013187654" evidence="2">
    <location>
        <begin position="23"/>
        <end position="382"/>
    </location>
</feature>
<reference evidence="3 4" key="1">
    <citation type="journal article" date="2015" name="Plant Cell">
        <title>Oil accumulation by the oleaginous diatom Fistulifera solaris as revealed by the genome and transcriptome.</title>
        <authorList>
            <person name="Tanaka T."/>
            <person name="Maeda Y."/>
            <person name="Veluchamy A."/>
            <person name="Tanaka M."/>
            <person name="Abida H."/>
            <person name="Marechal E."/>
            <person name="Bowler C."/>
            <person name="Muto M."/>
            <person name="Sunaga Y."/>
            <person name="Tanaka M."/>
            <person name="Yoshino T."/>
            <person name="Taniguchi T."/>
            <person name="Fukuda Y."/>
            <person name="Nemoto M."/>
            <person name="Matsumoto M."/>
            <person name="Wong P.S."/>
            <person name="Aburatani S."/>
            <person name="Fujibuchi W."/>
        </authorList>
    </citation>
    <scope>NUCLEOTIDE SEQUENCE [LARGE SCALE GENOMIC DNA]</scope>
    <source>
        <strain evidence="3 4">JPCC DA0580</strain>
    </source>
</reference>
<feature type="region of interest" description="Disordered" evidence="1">
    <location>
        <begin position="181"/>
        <end position="285"/>
    </location>
</feature>
<feature type="compositionally biased region" description="Polar residues" evidence="1">
    <location>
        <begin position="145"/>
        <end position="160"/>
    </location>
</feature>
<proteinExistence type="predicted"/>
<feature type="region of interest" description="Disordered" evidence="1">
    <location>
        <begin position="34"/>
        <end position="69"/>
    </location>
</feature>
<dbReference type="OrthoDB" id="49247at2759"/>
<gene>
    <name evidence="3" type="ORF">FisN_3Hh251</name>
</gene>
<evidence type="ECO:0000313" key="3">
    <source>
        <dbReference type="EMBL" id="GAX16267.1"/>
    </source>
</evidence>
<organism evidence="3 4">
    <name type="scientific">Fistulifera solaris</name>
    <name type="common">Oleaginous diatom</name>
    <dbReference type="NCBI Taxonomy" id="1519565"/>
    <lineage>
        <taxon>Eukaryota</taxon>
        <taxon>Sar</taxon>
        <taxon>Stramenopiles</taxon>
        <taxon>Ochrophyta</taxon>
        <taxon>Bacillariophyta</taxon>
        <taxon>Bacillariophyceae</taxon>
        <taxon>Bacillariophycidae</taxon>
        <taxon>Naviculales</taxon>
        <taxon>Naviculaceae</taxon>
        <taxon>Fistulifera</taxon>
    </lineage>
</organism>
<dbReference type="AlphaFoldDB" id="A0A1Z5JQH1"/>
<feature type="compositionally biased region" description="Low complexity" evidence="1">
    <location>
        <begin position="223"/>
        <end position="233"/>
    </location>
</feature>
<feature type="signal peptide" evidence="2">
    <location>
        <begin position="1"/>
        <end position="22"/>
    </location>
</feature>
<sequence length="382" mass="42545">MKRLQALITFLIALVSSNVISAYSDRRRISHNRRQLQPVLDTPLDPESEELSYANEEDEDPETIYKEDDPEKWLEEDEFNAADDNLVEEDDSFFGDDLIIEEYPPTPEPVEAPVPPTPAPTKSWIDETFESTPPPTESLVVAETSPPTQAPTQQNVLETSPPSPAPIQSIVIETAAPTLRPTKAWIAETPRPSPAPTMTQVLETPPPSHSPTQSPIQRKHRTPSPSQSPTQSPIKKKHPRTERPTFGGRDSSKPDEYDMWGKDDTFSHHATASPTTAPQEVSDSKNHALEKEAEEFVEDPYVRIATLVFAVVGVTLLILVAQQMVENPDGLCARLCRWSVAFFRMLCYPCLCCCGSRSKAHHTHTLVSTDGFDDYDHDLSLA</sequence>
<keyword evidence="2" id="KW-0732">Signal</keyword>
<dbReference type="InParanoid" id="A0A1Z5JQH1"/>
<comment type="caution">
    <text evidence="3">The sequence shown here is derived from an EMBL/GenBank/DDBJ whole genome shotgun (WGS) entry which is preliminary data.</text>
</comment>
<dbReference type="Proteomes" id="UP000198406">
    <property type="component" value="Unassembled WGS sequence"/>
</dbReference>
<keyword evidence="4" id="KW-1185">Reference proteome</keyword>
<feature type="compositionally biased region" description="Acidic residues" evidence="1">
    <location>
        <begin position="44"/>
        <end position="62"/>
    </location>
</feature>
<evidence type="ECO:0000313" key="4">
    <source>
        <dbReference type="Proteomes" id="UP000198406"/>
    </source>
</evidence>
<feature type="compositionally biased region" description="Basic and acidic residues" evidence="1">
    <location>
        <begin position="250"/>
        <end position="267"/>
    </location>
</feature>
<feature type="compositionally biased region" description="Polar residues" evidence="1">
    <location>
        <begin position="268"/>
        <end position="281"/>
    </location>
</feature>
<accession>A0A1Z5JQH1</accession>
<feature type="compositionally biased region" description="Pro residues" evidence="1">
    <location>
        <begin position="104"/>
        <end position="119"/>
    </location>
</feature>
<dbReference type="EMBL" id="BDSP01000102">
    <property type="protein sequence ID" value="GAX16267.1"/>
    <property type="molecule type" value="Genomic_DNA"/>
</dbReference>
<evidence type="ECO:0000256" key="2">
    <source>
        <dbReference type="SAM" id="SignalP"/>
    </source>
</evidence>
<evidence type="ECO:0000256" key="1">
    <source>
        <dbReference type="SAM" id="MobiDB-lite"/>
    </source>
</evidence>
<protein>
    <submittedName>
        <fullName evidence="3">Uncharacterized protein</fullName>
    </submittedName>
</protein>
<name>A0A1Z5JQH1_FISSO</name>
<feature type="region of interest" description="Disordered" evidence="1">
    <location>
        <begin position="99"/>
        <end position="166"/>
    </location>
</feature>